<sequence>MRRILSPILTAIAIVYFLLDAVFLRVLRPFLDWIGRQPIFARIGAWIARLGPYPTLILCAIPVVIFEPLKPVGVYVMATGHPLMGACVIGGAELLKVVTLERLFRASREKLLTIGWFAWCYRHVTGWLDRIRALPAWRAAVSAWDRVKSGARRLLRRIRELA</sequence>
<dbReference type="EMBL" id="AVFL01000002">
    <property type="protein sequence ID" value="EWY42049.1"/>
    <property type="molecule type" value="Genomic_DNA"/>
</dbReference>
<dbReference type="AlphaFoldDB" id="W9H7L9"/>
<evidence type="ECO:0000313" key="2">
    <source>
        <dbReference type="EMBL" id="EWY42049.1"/>
    </source>
</evidence>
<accession>W9H7L9</accession>
<feature type="transmembrane region" description="Helical" evidence="1">
    <location>
        <begin position="72"/>
        <end position="95"/>
    </location>
</feature>
<evidence type="ECO:0000256" key="1">
    <source>
        <dbReference type="SAM" id="Phobius"/>
    </source>
</evidence>
<evidence type="ECO:0000313" key="3">
    <source>
        <dbReference type="Proteomes" id="UP000019486"/>
    </source>
</evidence>
<feature type="transmembrane region" description="Helical" evidence="1">
    <location>
        <begin position="39"/>
        <end position="66"/>
    </location>
</feature>
<comment type="caution">
    <text evidence="2">The sequence shown here is derived from an EMBL/GenBank/DDBJ whole genome shotgun (WGS) entry which is preliminary data.</text>
</comment>
<keyword evidence="1" id="KW-1133">Transmembrane helix</keyword>
<protein>
    <submittedName>
        <fullName evidence="2">Uncharacterized protein</fullName>
    </submittedName>
</protein>
<reference evidence="2 3" key="1">
    <citation type="submission" date="2013-08" db="EMBL/GenBank/DDBJ databases">
        <title>The genome sequence of Skermanella stibiiresistens.</title>
        <authorList>
            <person name="Zhu W."/>
            <person name="Wang G."/>
        </authorList>
    </citation>
    <scope>NUCLEOTIDE SEQUENCE [LARGE SCALE GENOMIC DNA]</scope>
    <source>
        <strain evidence="2 3">SB22</strain>
    </source>
</reference>
<dbReference type="Proteomes" id="UP000019486">
    <property type="component" value="Unassembled WGS sequence"/>
</dbReference>
<proteinExistence type="predicted"/>
<keyword evidence="3" id="KW-1185">Reference proteome</keyword>
<dbReference type="STRING" id="1385369.N825_19145"/>
<name>W9H7L9_9PROT</name>
<gene>
    <name evidence="2" type="ORF">N825_19145</name>
</gene>
<organism evidence="2 3">
    <name type="scientific">Skermanella stibiiresistens SB22</name>
    <dbReference type="NCBI Taxonomy" id="1385369"/>
    <lineage>
        <taxon>Bacteria</taxon>
        <taxon>Pseudomonadati</taxon>
        <taxon>Pseudomonadota</taxon>
        <taxon>Alphaproteobacteria</taxon>
        <taxon>Rhodospirillales</taxon>
        <taxon>Azospirillaceae</taxon>
        <taxon>Skermanella</taxon>
    </lineage>
</organism>
<keyword evidence="1" id="KW-0472">Membrane</keyword>
<feature type="transmembrane region" description="Helical" evidence="1">
    <location>
        <begin position="6"/>
        <end position="27"/>
    </location>
</feature>
<keyword evidence="1" id="KW-0812">Transmembrane</keyword>